<evidence type="ECO:0000313" key="5">
    <source>
        <dbReference type="Proteomes" id="UP000627838"/>
    </source>
</evidence>
<sequence length="429" mass="46510">MRRTSRRAAALLTALAAATVTMTLLAPPAGAGPDDPLPRLPEHGYARVDRIAAALARGPVFVDPDLPTALHGTDLAQVRLAARDAATELDAPVWVVVVPNPVESESQGRNTLLARLLHERTGKDGLYVVADDRGWIDTVAFDVRRRFSAADDEFARPPETDRLAGLGGRIIDRIERVRALPVTDAPRDDNLYGRLDAFGDEDRPLRDVEPERTGPFLMGLLLIGPLAGAGLYTCVRLVLRRRRGGRRPSGGDAPEQRRAPARPSLRRLRRVAGDELAALRTALVDAADGDAERGKRATAAFDAAQILFDDAGSDPGRAHDLVVVIVLAREGLAALGRDGAPSPPCFVNPLHGPADGRRRLRFDGERRRRRVCPTCVDARPERLEALTLRIPRPGGRVPHHALGGPWIDAEYGARSPLARQVLTHLEVES</sequence>
<evidence type="ECO:0000256" key="3">
    <source>
        <dbReference type="SAM" id="SignalP"/>
    </source>
</evidence>
<keyword evidence="2" id="KW-1133">Transmembrane helix</keyword>
<organism evidence="4 5">
    <name type="scientific">Actinomadura algeriensis</name>
    <dbReference type="NCBI Taxonomy" id="1679523"/>
    <lineage>
        <taxon>Bacteria</taxon>
        <taxon>Bacillati</taxon>
        <taxon>Actinomycetota</taxon>
        <taxon>Actinomycetes</taxon>
        <taxon>Streptosporangiales</taxon>
        <taxon>Thermomonosporaceae</taxon>
        <taxon>Actinomadura</taxon>
    </lineage>
</organism>
<feature type="transmembrane region" description="Helical" evidence="2">
    <location>
        <begin position="216"/>
        <end position="239"/>
    </location>
</feature>
<accession>A0ABR9K1L7</accession>
<evidence type="ECO:0000313" key="4">
    <source>
        <dbReference type="EMBL" id="MBE1536493.1"/>
    </source>
</evidence>
<dbReference type="InterPro" id="IPR006311">
    <property type="entry name" value="TAT_signal"/>
</dbReference>
<dbReference type="EMBL" id="JADBDZ010000001">
    <property type="protein sequence ID" value="MBE1536493.1"/>
    <property type="molecule type" value="Genomic_DNA"/>
</dbReference>
<keyword evidence="2" id="KW-0472">Membrane</keyword>
<keyword evidence="2" id="KW-0812">Transmembrane</keyword>
<gene>
    <name evidence="4" type="ORF">H4W34_006326</name>
</gene>
<protein>
    <recommendedName>
        <fullName evidence="6">TPM domain-containing protein</fullName>
    </recommendedName>
</protein>
<dbReference type="PROSITE" id="PS51318">
    <property type="entry name" value="TAT"/>
    <property type="match status" value="1"/>
</dbReference>
<evidence type="ECO:0000256" key="1">
    <source>
        <dbReference type="SAM" id="MobiDB-lite"/>
    </source>
</evidence>
<reference evidence="4 5" key="1">
    <citation type="submission" date="2020-10" db="EMBL/GenBank/DDBJ databases">
        <title>Sequencing the genomes of 1000 actinobacteria strains.</title>
        <authorList>
            <person name="Klenk H.-P."/>
        </authorList>
    </citation>
    <scope>NUCLEOTIDE SEQUENCE [LARGE SCALE GENOMIC DNA]</scope>
    <source>
        <strain evidence="4 5">DSM 46744</strain>
    </source>
</reference>
<feature type="signal peptide" evidence="3">
    <location>
        <begin position="1"/>
        <end position="31"/>
    </location>
</feature>
<comment type="caution">
    <text evidence="4">The sequence shown here is derived from an EMBL/GenBank/DDBJ whole genome shotgun (WGS) entry which is preliminary data.</text>
</comment>
<proteinExistence type="predicted"/>
<dbReference type="Proteomes" id="UP000627838">
    <property type="component" value="Unassembled WGS sequence"/>
</dbReference>
<evidence type="ECO:0008006" key="6">
    <source>
        <dbReference type="Google" id="ProtNLM"/>
    </source>
</evidence>
<keyword evidence="3" id="KW-0732">Signal</keyword>
<dbReference type="RefSeq" id="WP_192762521.1">
    <property type="nucleotide sequence ID" value="NZ_JADBDZ010000001.1"/>
</dbReference>
<evidence type="ECO:0000256" key="2">
    <source>
        <dbReference type="SAM" id="Phobius"/>
    </source>
</evidence>
<name>A0ABR9K1L7_9ACTN</name>
<feature type="region of interest" description="Disordered" evidence="1">
    <location>
        <begin position="244"/>
        <end position="266"/>
    </location>
</feature>
<keyword evidence="5" id="KW-1185">Reference proteome</keyword>
<feature type="chain" id="PRO_5045243586" description="TPM domain-containing protein" evidence="3">
    <location>
        <begin position="32"/>
        <end position="429"/>
    </location>
</feature>